<dbReference type="AlphaFoldDB" id="A0A6I4T0X0"/>
<feature type="transmembrane region" description="Helical" evidence="1">
    <location>
        <begin position="180"/>
        <end position="198"/>
    </location>
</feature>
<evidence type="ECO:0000313" key="2">
    <source>
        <dbReference type="EMBL" id="MXO60916.1"/>
    </source>
</evidence>
<evidence type="ECO:0000256" key="1">
    <source>
        <dbReference type="SAM" id="Phobius"/>
    </source>
</evidence>
<feature type="transmembrane region" description="Helical" evidence="1">
    <location>
        <begin position="155"/>
        <end position="174"/>
    </location>
</feature>
<dbReference type="EMBL" id="WTYM01000058">
    <property type="protein sequence ID" value="MXO60916.1"/>
    <property type="molecule type" value="Genomic_DNA"/>
</dbReference>
<keyword evidence="1" id="KW-1133">Transmembrane helix</keyword>
<keyword evidence="3" id="KW-1185">Reference proteome</keyword>
<dbReference type="RefSeq" id="WP_159797511.1">
    <property type="nucleotide sequence ID" value="NZ_WTYM01000058.1"/>
</dbReference>
<comment type="caution">
    <text evidence="2">The sequence shown here is derived from an EMBL/GenBank/DDBJ whole genome shotgun (WGS) entry which is preliminary data.</text>
</comment>
<sequence length="216" mass="23700">MAEGRSLKEQNAWLIRAAMVGHFLAFVWVTTEPIGLLSADRATLTNQLEAFAAPGTAALGLIVIASLLLLGFIPPIWRDRIMHWRWKDPLPGSRAFSKIGPAAANVDMRKLRTEHGAFPRAGDKQNALFYSIYRSHREDVGVLDAHGRYLAARDIGTITALLSVTLPWLAWWATEELVKSAIYGASLLVIYALCVVASKNYSLRMVQNVLAAASSA</sequence>
<organism evidence="2 3">
    <name type="scientific">Croceibacterium salegens</name>
    <dbReference type="NCBI Taxonomy" id="1737568"/>
    <lineage>
        <taxon>Bacteria</taxon>
        <taxon>Pseudomonadati</taxon>
        <taxon>Pseudomonadota</taxon>
        <taxon>Alphaproteobacteria</taxon>
        <taxon>Sphingomonadales</taxon>
        <taxon>Erythrobacteraceae</taxon>
        <taxon>Croceibacterium</taxon>
    </lineage>
</organism>
<gene>
    <name evidence="2" type="ORF">GRI89_15340</name>
</gene>
<keyword evidence="1" id="KW-0812">Transmembrane</keyword>
<keyword evidence="1" id="KW-0472">Membrane</keyword>
<protein>
    <submittedName>
        <fullName evidence="2">Uncharacterized protein</fullName>
    </submittedName>
</protein>
<evidence type="ECO:0000313" key="3">
    <source>
        <dbReference type="Proteomes" id="UP000433652"/>
    </source>
</evidence>
<dbReference type="Proteomes" id="UP000433652">
    <property type="component" value="Unassembled WGS sequence"/>
</dbReference>
<feature type="transmembrane region" description="Helical" evidence="1">
    <location>
        <begin position="51"/>
        <end position="77"/>
    </location>
</feature>
<proteinExistence type="predicted"/>
<name>A0A6I4T0X0_9SPHN</name>
<accession>A0A6I4T0X0</accession>
<reference evidence="2 3" key="1">
    <citation type="submission" date="2019-12" db="EMBL/GenBank/DDBJ databases">
        <title>Genomic-based taxomic classification of the family Erythrobacteraceae.</title>
        <authorList>
            <person name="Xu L."/>
        </authorList>
    </citation>
    <scope>NUCLEOTIDE SEQUENCE [LARGE SCALE GENOMIC DNA]</scope>
    <source>
        <strain evidence="2 3">MCCC 1K01500</strain>
    </source>
</reference>
<dbReference type="OrthoDB" id="511803at2"/>
<feature type="transmembrane region" description="Helical" evidence="1">
    <location>
        <begin position="12"/>
        <end position="31"/>
    </location>
</feature>